<dbReference type="Proteomes" id="UP001341840">
    <property type="component" value="Unassembled WGS sequence"/>
</dbReference>
<evidence type="ECO:0000313" key="2">
    <source>
        <dbReference type="EMBL" id="MED6139817.1"/>
    </source>
</evidence>
<reference evidence="2 3" key="1">
    <citation type="journal article" date="2023" name="Plants (Basel)">
        <title>Bridging the Gap: Combining Genomics and Transcriptomics Approaches to Understand Stylosanthes scabra, an Orphan Legume from the Brazilian Caatinga.</title>
        <authorList>
            <person name="Ferreira-Neto J.R.C."/>
            <person name="da Silva M.D."/>
            <person name="Binneck E."/>
            <person name="de Melo N.F."/>
            <person name="da Silva R.H."/>
            <person name="de Melo A.L.T.M."/>
            <person name="Pandolfi V."/>
            <person name="Bustamante F.O."/>
            <person name="Brasileiro-Vidal A.C."/>
            <person name="Benko-Iseppon A.M."/>
        </authorList>
    </citation>
    <scope>NUCLEOTIDE SEQUENCE [LARGE SCALE GENOMIC DNA]</scope>
    <source>
        <tissue evidence="2">Leaves</tissue>
    </source>
</reference>
<name>A0ABU6STQ9_9FABA</name>
<dbReference type="PANTHER" id="PTHR48445">
    <property type="entry name" value="OS02G0782100 PROTEIN"/>
    <property type="match status" value="1"/>
</dbReference>
<evidence type="ECO:0000259" key="1">
    <source>
        <dbReference type="Pfam" id="PF08161"/>
    </source>
</evidence>
<evidence type="ECO:0000313" key="3">
    <source>
        <dbReference type="Proteomes" id="UP001341840"/>
    </source>
</evidence>
<accession>A0ABU6STQ9</accession>
<dbReference type="InterPro" id="IPR012978">
    <property type="entry name" value="HEAT_RRP12"/>
</dbReference>
<dbReference type="Pfam" id="PF08161">
    <property type="entry name" value="RRP12_HEAT"/>
    <property type="match status" value="1"/>
</dbReference>
<feature type="domain" description="RRP12 HEAT" evidence="1">
    <location>
        <begin position="3"/>
        <end position="122"/>
    </location>
</feature>
<keyword evidence="3" id="KW-1185">Reference proteome</keyword>
<dbReference type="PANTHER" id="PTHR48445:SF1">
    <property type="entry name" value="OS02G0782100 PROTEIN"/>
    <property type="match status" value="1"/>
</dbReference>
<dbReference type="EMBL" id="JASCZI010061962">
    <property type="protein sequence ID" value="MED6139817.1"/>
    <property type="molecule type" value="Genomic_DNA"/>
</dbReference>
<sequence length="152" mass="17339">MLEEEGLMISSRNADALAYSLWSLLPLFCKYPVDTVECFVNLQEHLCRKIKDEPDIRGIICNSLQLLIQQNKNAVEANKADFNGQDMNKQGHVCYSQQVAKDNLNMLKSNASFLLLALSDVFLMPSKDEGSFMYVLNFVNWELFHQCLAVLQ</sequence>
<proteinExistence type="predicted"/>
<gene>
    <name evidence="2" type="ORF">PIB30_087540</name>
</gene>
<comment type="caution">
    <text evidence="2">The sequence shown here is derived from an EMBL/GenBank/DDBJ whole genome shotgun (WGS) entry which is preliminary data.</text>
</comment>
<organism evidence="2 3">
    <name type="scientific">Stylosanthes scabra</name>
    <dbReference type="NCBI Taxonomy" id="79078"/>
    <lineage>
        <taxon>Eukaryota</taxon>
        <taxon>Viridiplantae</taxon>
        <taxon>Streptophyta</taxon>
        <taxon>Embryophyta</taxon>
        <taxon>Tracheophyta</taxon>
        <taxon>Spermatophyta</taxon>
        <taxon>Magnoliopsida</taxon>
        <taxon>eudicotyledons</taxon>
        <taxon>Gunneridae</taxon>
        <taxon>Pentapetalae</taxon>
        <taxon>rosids</taxon>
        <taxon>fabids</taxon>
        <taxon>Fabales</taxon>
        <taxon>Fabaceae</taxon>
        <taxon>Papilionoideae</taxon>
        <taxon>50 kb inversion clade</taxon>
        <taxon>dalbergioids sensu lato</taxon>
        <taxon>Dalbergieae</taxon>
        <taxon>Pterocarpus clade</taxon>
        <taxon>Stylosanthes</taxon>
    </lineage>
</organism>
<protein>
    <recommendedName>
        <fullName evidence="1">RRP12 HEAT domain-containing protein</fullName>
    </recommendedName>
</protein>